<dbReference type="STRING" id="361077.A0A151Z5H9"/>
<proteinExistence type="predicted"/>
<feature type="coiled-coil region" evidence="1">
    <location>
        <begin position="60"/>
        <end position="98"/>
    </location>
</feature>
<dbReference type="GO" id="GO:0005769">
    <property type="term" value="C:early endosome"/>
    <property type="evidence" value="ECO:0007669"/>
    <property type="project" value="TreeGrafter"/>
</dbReference>
<accession>A0A151Z5H9</accession>
<dbReference type="AlphaFoldDB" id="A0A151Z5H9"/>
<dbReference type="PANTHER" id="PTHR21448:SF0">
    <property type="entry name" value="PROTEIN PHOSPHATASE 1 REGULATORY SUBUNIT 21"/>
    <property type="match status" value="1"/>
</dbReference>
<dbReference type="PANTHER" id="PTHR21448">
    <property type="entry name" value="SMOOTH MUSCLE MYOSIN HEAVY CHAIN-RELATED"/>
    <property type="match status" value="1"/>
</dbReference>
<evidence type="ECO:0000256" key="2">
    <source>
        <dbReference type="SAM" id="MobiDB-lite"/>
    </source>
</evidence>
<keyword evidence="5" id="KW-1185">Reference proteome</keyword>
<evidence type="ECO:0000313" key="4">
    <source>
        <dbReference type="EMBL" id="KYQ89201.1"/>
    </source>
</evidence>
<evidence type="ECO:0000259" key="3">
    <source>
        <dbReference type="Pfam" id="PF21636"/>
    </source>
</evidence>
<reference evidence="4 5" key="1">
    <citation type="submission" date="2015-12" db="EMBL/GenBank/DDBJ databases">
        <title>Dictyostelia acquired genes for synthesis and detection of signals that induce cell-type specialization by lateral gene transfer from prokaryotes.</title>
        <authorList>
            <person name="Gloeckner G."/>
            <person name="Schaap P."/>
        </authorList>
    </citation>
    <scope>NUCLEOTIDE SEQUENCE [LARGE SCALE GENOMIC DNA]</scope>
    <source>
        <strain evidence="4 5">TK</strain>
    </source>
</reference>
<comment type="caution">
    <text evidence="4">The sequence shown here is derived from an EMBL/GenBank/DDBJ whole genome shotgun (WGS) entry which is preliminary data.</text>
</comment>
<feature type="region of interest" description="Disordered" evidence="2">
    <location>
        <begin position="1"/>
        <end position="21"/>
    </location>
</feature>
<sequence length="156" mass="18368">MGEESDSLNFSQTDKERENEMKQYYEKKITQLLNKISNIDTKAMRYYEQYQQLLKNGLSSDSLQLELDNSKKELKDTKDELEVTRVNYDQQMRILTEQFISLNETVSQLDTDLIRIKQHKVTCGKCKNWNILEYVFSPENTGLFCSKGHPIQTIQP</sequence>
<dbReference type="GO" id="GO:0016020">
    <property type="term" value="C:membrane"/>
    <property type="evidence" value="ECO:0007669"/>
    <property type="project" value="TreeGrafter"/>
</dbReference>
<protein>
    <recommendedName>
        <fullName evidence="3">Protein phosphatase 1 regulatory subunit 21 C-terminal domain-containing protein</fullName>
    </recommendedName>
</protein>
<dbReference type="EMBL" id="LODT01000042">
    <property type="protein sequence ID" value="KYQ89201.1"/>
    <property type="molecule type" value="Genomic_DNA"/>
</dbReference>
<dbReference type="Pfam" id="PF21636">
    <property type="entry name" value="PPP1R21_C"/>
    <property type="match status" value="1"/>
</dbReference>
<organism evidence="4 5">
    <name type="scientific">Tieghemostelium lacteum</name>
    <name type="common">Slime mold</name>
    <name type="synonym">Dictyostelium lacteum</name>
    <dbReference type="NCBI Taxonomy" id="361077"/>
    <lineage>
        <taxon>Eukaryota</taxon>
        <taxon>Amoebozoa</taxon>
        <taxon>Evosea</taxon>
        <taxon>Eumycetozoa</taxon>
        <taxon>Dictyostelia</taxon>
        <taxon>Dictyosteliales</taxon>
        <taxon>Raperosteliaceae</taxon>
        <taxon>Tieghemostelium</taxon>
    </lineage>
</organism>
<name>A0A151Z5H9_TIELA</name>
<feature type="domain" description="Protein phosphatase 1 regulatory subunit 21 C-terminal" evidence="3">
    <location>
        <begin position="12"/>
        <end position="109"/>
    </location>
</feature>
<dbReference type="InterPro" id="IPR049372">
    <property type="entry name" value="PPP1R21_C"/>
</dbReference>
<evidence type="ECO:0000313" key="5">
    <source>
        <dbReference type="Proteomes" id="UP000076078"/>
    </source>
</evidence>
<dbReference type="InterPro" id="IPR040024">
    <property type="entry name" value="PPP1R21"/>
</dbReference>
<dbReference type="Proteomes" id="UP000076078">
    <property type="component" value="Unassembled WGS sequence"/>
</dbReference>
<keyword evidence="1" id="KW-0175">Coiled coil</keyword>
<dbReference type="InParanoid" id="A0A151Z5H9"/>
<dbReference type="OrthoDB" id="19247at2759"/>
<evidence type="ECO:0000256" key="1">
    <source>
        <dbReference type="SAM" id="Coils"/>
    </source>
</evidence>
<gene>
    <name evidence="4" type="ORF">DLAC_10445</name>
</gene>